<name>A0A9N9IQL9_9GLOM</name>
<evidence type="ECO:0000313" key="2">
    <source>
        <dbReference type="Proteomes" id="UP000789396"/>
    </source>
</evidence>
<proteinExistence type="predicted"/>
<organism evidence="1 2">
    <name type="scientific">Racocetra fulgida</name>
    <dbReference type="NCBI Taxonomy" id="60492"/>
    <lineage>
        <taxon>Eukaryota</taxon>
        <taxon>Fungi</taxon>
        <taxon>Fungi incertae sedis</taxon>
        <taxon>Mucoromycota</taxon>
        <taxon>Glomeromycotina</taxon>
        <taxon>Glomeromycetes</taxon>
        <taxon>Diversisporales</taxon>
        <taxon>Gigasporaceae</taxon>
        <taxon>Racocetra</taxon>
    </lineage>
</organism>
<reference evidence="1" key="1">
    <citation type="submission" date="2021-06" db="EMBL/GenBank/DDBJ databases">
        <authorList>
            <person name="Kallberg Y."/>
            <person name="Tangrot J."/>
            <person name="Rosling A."/>
        </authorList>
    </citation>
    <scope>NUCLEOTIDE SEQUENCE</scope>
    <source>
        <strain evidence="1">IN212</strain>
    </source>
</reference>
<dbReference type="EMBL" id="CAJVPZ010034677">
    <property type="protein sequence ID" value="CAG8747297.1"/>
    <property type="molecule type" value="Genomic_DNA"/>
</dbReference>
<keyword evidence="2" id="KW-1185">Reference proteome</keyword>
<comment type="caution">
    <text evidence="1">The sequence shown here is derived from an EMBL/GenBank/DDBJ whole genome shotgun (WGS) entry which is preliminary data.</text>
</comment>
<accession>A0A9N9IQL9</accession>
<feature type="non-terminal residue" evidence="1">
    <location>
        <position position="1"/>
    </location>
</feature>
<gene>
    <name evidence="1" type="ORF">RFULGI_LOCUS13332</name>
</gene>
<evidence type="ECO:0000313" key="1">
    <source>
        <dbReference type="EMBL" id="CAG8747297.1"/>
    </source>
</evidence>
<dbReference type="AlphaFoldDB" id="A0A9N9IQL9"/>
<sequence length="80" mass="8992">MEEYETIIDVSNRPPSATGKNEKYVKIVCSPQMKYVATITHMDAATGELQNGDKTYGDDDDQLFKEATLWSVIKKSDESD</sequence>
<protein>
    <submittedName>
        <fullName evidence="1">16701_t:CDS:1</fullName>
    </submittedName>
</protein>
<dbReference type="OrthoDB" id="10545263at2759"/>
<feature type="non-terminal residue" evidence="1">
    <location>
        <position position="80"/>
    </location>
</feature>
<dbReference type="Proteomes" id="UP000789396">
    <property type="component" value="Unassembled WGS sequence"/>
</dbReference>